<dbReference type="Pfam" id="PF14535">
    <property type="entry name" value="AMP-binding_C_2"/>
    <property type="match status" value="1"/>
</dbReference>
<dbReference type="CDD" id="cd05931">
    <property type="entry name" value="FAAL"/>
    <property type="match status" value="1"/>
</dbReference>
<evidence type="ECO:0000259" key="3">
    <source>
        <dbReference type="Pfam" id="PF00501"/>
    </source>
</evidence>
<dbReference type="RefSeq" id="WP_189077428.1">
    <property type="nucleotide sequence ID" value="NZ_BMMX01000001.1"/>
</dbReference>
<evidence type="ECO:0000313" key="6">
    <source>
        <dbReference type="Proteomes" id="UP000656042"/>
    </source>
</evidence>
<dbReference type="Gene3D" id="3.30.300.30">
    <property type="match status" value="1"/>
</dbReference>
<dbReference type="AlphaFoldDB" id="A0A8J3BW07"/>
<accession>A0A8J3BW07</accession>
<organism evidence="5 6">
    <name type="scientific">Mangrovihabitans endophyticus</name>
    <dbReference type="NCBI Taxonomy" id="1751298"/>
    <lineage>
        <taxon>Bacteria</taxon>
        <taxon>Bacillati</taxon>
        <taxon>Actinomycetota</taxon>
        <taxon>Actinomycetes</taxon>
        <taxon>Micromonosporales</taxon>
        <taxon>Micromonosporaceae</taxon>
        <taxon>Mangrovihabitans</taxon>
    </lineage>
</organism>
<sequence>MSEFLDRVIVTAARTERGLVTGEPGAPHRQTWAALHRRAREMAAALIADGVRPGDAVAVLAAEPVLIAPVVQAAWLAGASVTMLHQPTARTDLQDWGDHTLRVLRLIGARTVLLGESFGIVAPMLAERTIAHRLISELTGAPAATLPAPVGEDDVALLQLTSGSTDDPKAVRITHRNLLANLTSIAGHGRLDPDDEVIVSWLPLFHDMGMVTFLALPMLLGIETVQVTPVDFVNNPLLWIDLLSRYRATITGAPNFAYAVTGRAMRRLTGGEGYDLSRLRAALNGAEPIDEDVARRFIAAAAPFGLRPESLVCSYGMAECTVAITARPLGGGLSVDVVQAGPMETGDRAEPANGTVAARPLVKLGPPLSGIEVKAVGVDGAPLGDRAIGRLWIRGDSVTPGYLTAQGPVGAQDADGWLDTGDLGYLVDGEVVICGRAKDVIILGGRNLYPTDIERVVTSVPGVRSGNAVAVRIDAGTGRESFAVVAESKLDDDADIQRLIQDITSRVVNVVGARPSRIAIVPPGSLPKTPSGKLRRSSAALLLG</sequence>
<dbReference type="InterPro" id="IPR042099">
    <property type="entry name" value="ANL_N_sf"/>
</dbReference>
<dbReference type="NCBIfam" id="NF005850">
    <property type="entry name" value="PRK07768.1"/>
    <property type="match status" value="1"/>
</dbReference>
<evidence type="ECO:0000259" key="4">
    <source>
        <dbReference type="Pfam" id="PF14535"/>
    </source>
</evidence>
<dbReference type="GO" id="GO:0005886">
    <property type="term" value="C:plasma membrane"/>
    <property type="evidence" value="ECO:0007669"/>
    <property type="project" value="TreeGrafter"/>
</dbReference>
<dbReference type="GO" id="GO:0070566">
    <property type="term" value="F:adenylyltransferase activity"/>
    <property type="evidence" value="ECO:0007669"/>
    <property type="project" value="TreeGrafter"/>
</dbReference>
<feature type="domain" description="AMP-dependent synthetase/ligase" evidence="3">
    <location>
        <begin position="26"/>
        <end position="403"/>
    </location>
</feature>
<dbReference type="GO" id="GO:0016874">
    <property type="term" value="F:ligase activity"/>
    <property type="evidence" value="ECO:0007669"/>
    <property type="project" value="UniProtKB-KW"/>
</dbReference>
<reference evidence="5" key="2">
    <citation type="submission" date="2020-09" db="EMBL/GenBank/DDBJ databases">
        <authorList>
            <person name="Sun Q."/>
            <person name="Zhou Y."/>
        </authorList>
    </citation>
    <scope>NUCLEOTIDE SEQUENCE</scope>
    <source>
        <strain evidence="5">CGMCC 4.7299</strain>
    </source>
</reference>
<comment type="caution">
    <text evidence="5">The sequence shown here is derived from an EMBL/GenBank/DDBJ whole genome shotgun (WGS) entry which is preliminary data.</text>
</comment>
<dbReference type="InterPro" id="IPR045851">
    <property type="entry name" value="AMP-bd_C_sf"/>
</dbReference>
<feature type="domain" description="AMP-dependent ligase C-terminal" evidence="4">
    <location>
        <begin position="445"/>
        <end position="536"/>
    </location>
</feature>
<dbReference type="PANTHER" id="PTHR22754:SF32">
    <property type="entry name" value="DISCO-INTERACTING PROTEIN 2"/>
    <property type="match status" value="1"/>
</dbReference>
<dbReference type="EMBL" id="BMMX01000001">
    <property type="protein sequence ID" value="GGK74821.1"/>
    <property type="molecule type" value="Genomic_DNA"/>
</dbReference>
<dbReference type="Gene3D" id="3.40.50.12780">
    <property type="entry name" value="N-terminal domain of ligase-like"/>
    <property type="match status" value="1"/>
</dbReference>
<dbReference type="Pfam" id="PF00501">
    <property type="entry name" value="AMP-binding"/>
    <property type="match status" value="1"/>
</dbReference>
<dbReference type="GO" id="GO:0006633">
    <property type="term" value="P:fatty acid biosynthetic process"/>
    <property type="evidence" value="ECO:0007669"/>
    <property type="project" value="TreeGrafter"/>
</dbReference>
<name>A0A8J3BW07_9ACTN</name>
<gene>
    <name evidence="5" type="ORF">GCM10012284_05980</name>
</gene>
<keyword evidence="6" id="KW-1185">Reference proteome</keyword>
<evidence type="ECO:0000256" key="1">
    <source>
        <dbReference type="ARBA" id="ARBA00006432"/>
    </source>
</evidence>
<evidence type="ECO:0000256" key="2">
    <source>
        <dbReference type="ARBA" id="ARBA00022598"/>
    </source>
</evidence>
<proteinExistence type="inferred from homology"/>
<dbReference type="PANTHER" id="PTHR22754">
    <property type="entry name" value="DISCO-INTERACTING PROTEIN 2 DIP2 -RELATED"/>
    <property type="match status" value="1"/>
</dbReference>
<evidence type="ECO:0000313" key="5">
    <source>
        <dbReference type="EMBL" id="GGK74821.1"/>
    </source>
</evidence>
<dbReference type="Proteomes" id="UP000656042">
    <property type="component" value="Unassembled WGS sequence"/>
</dbReference>
<dbReference type="InterPro" id="IPR000873">
    <property type="entry name" value="AMP-dep_synth/lig_dom"/>
</dbReference>
<protein>
    <submittedName>
        <fullName evidence="5">Fatty-acyl-CoA synthase</fullName>
    </submittedName>
</protein>
<comment type="similarity">
    <text evidence="1">Belongs to the ATP-dependent AMP-binding enzyme family.</text>
</comment>
<dbReference type="InterPro" id="IPR040097">
    <property type="entry name" value="FAAL/FAAC"/>
</dbReference>
<keyword evidence="2" id="KW-0436">Ligase</keyword>
<reference evidence="5" key="1">
    <citation type="journal article" date="2014" name="Int. J. Syst. Evol. Microbiol.">
        <title>Complete genome sequence of Corynebacterium casei LMG S-19264T (=DSM 44701T), isolated from a smear-ripened cheese.</title>
        <authorList>
            <consortium name="US DOE Joint Genome Institute (JGI-PGF)"/>
            <person name="Walter F."/>
            <person name="Albersmeier A."/>
            <person name="Kalinowski J."/>
            <person name="Ruckert C."/>
        </authorList>
    </citation>
    <scope>NUCLEOTIDE SEQUENCE</scope>
    <source>
        <strain evidence="5">CGMCC 4.7299</strain>
    </source>
</reference>
<dbReference type="InterPro" id="IPR028154">
    <property type="entry name" value="AMP-dep_Lig_C"/>
</dbReference>
<dbReference type="SUPFAM" id="SSF56801">
    <property type="entry name" value="Acetyl-CoA synthetase-like"/>
    <property type="match status" value="1"/>
</dbReference>